<dbReference type="EMBL" id="JBJXBP010000001">
    <property type="protein sequence ID" value="KAL3848806.1"/>
    <property type="molecule type" value="Genomic_DNA"/>
</dbReference>
<reference evidence="1 2" key="1">
    <citation type="submission" date="2024-12" db="EMBL/GenBank/DDBJ databases">
        <title>The unique morphological basis and parallel evolutionary history of personate flowers in Penstemon.</title>
        <authorList>
            <person name="Depatie T.H."/>
            <person name="Wessinger C.A."/>
        </authorList>
    </citation>
    <scope>NUCLEOTIDE SEQUENCE [LARGE SCALE GENOMIC DNA]</scope>
    <source>
        <strain evidence="1">WTNN_2</strain>
        <tissue evidence="1">Leaf</tissue>
    </source>
</reference>
<evidence type="ECO:0000313" key="1">
    <source>
        <dbReference type="EMBL" id="KAL3848806.1"/>
    </source>
</evidence>
<organism evidence="1 2">
    <name type="scientific">Penstemon smallii</name>
    <dbReference type="NCBI Taxonomy" id="265156"/>
    <lineage>
        <taxon>Eukaryota</taxon>
        <taxon>Viridiplantae</taxon>
        <taxon>Streptophyta</taxon>
        <taxon>Embryophyta</taxon>
        <taxon>Tracheophyta</taxon>
        <taxon>Spermatophyta</taxon>
        <taxon>Magnoliopsida</taxon>
        <taxon>eudicotyledons</taxon>
        <taxon>Gunneridae</taxon>
        <taxon>Pentapetalae</taxon>
        <taxon>asterids</taxon>
        <taxon>lamiids</taxon>
        <taxon>Lamiales</taxon>
        <taxon>Plantaginaceae</taxon>
        <taxon>Cheloneae</taxon>
        <taxon>Penstemon</taxon>
    </lineage>
</organism>
<accession>A0ABD3UJ59</accession>
<evidence type="ECO:0000313" key="2">
    <source>
        <dbReference type="Proteomes" id="UP001634393"/>
    </source>
</evidence>
<comment type="caution">
    <text evidence="1">The sequence shown here is derived from an EMBL/GenBank/DDBJ whole genome shotgun (WGS) entry which is preliminary data.</text>
</comment>
<keyword evidence="2" id="KW-1185">Reference proteome</keyword>
<protein>
    <submittedName>
        <fullName evidence="1">Uncharacterized protein</fullName>
    </submittedName>
</protein>
<name>A0ABD3UJ59_9LAMI</name>
<dbReference type="Proteomes" id="UP001634393">
    <property type="component" value="Unassembled WGS sequence"/>
</dbReference>
<dbReference type="AlphaFoldDB" id="A0ABD3UJ59"/>
<proteinExistence type="predicted"/>
<gene>
    <name evidence="1" type="ORF">ACJIZ3_010688</name>
</gene>
<sequence length="64" mass="7279">MEETIERQLEPRIEEVGWGENVARVDRDDLVVMGYMLQSPFFQGYALGNKLGNTIPPSRPVLCL</sequence>